<dbReference type="Gene3D" id="3.40.50.300">
    <property type="entry name" value="P-loop containing nucleotide triphosphate hydrolases"/>
    <property type="match status" value="1"/>
</dbReference>
<dbReference type="KEGG" id="mmar:MODMU_3715"/>
<evidence type="ECO:0000256" key="1">
    <source>
        <dbReference type="SAM" id="MobiDB-lite"/>
    </source>
</evidence>
<name>I4F0G2_MODI5</name>
<evidence type="ECO:0000313" key="3">
    <source>
        <dbReference type="Proteomes" id="UP000006461"/>
    </source>
</evidence>
<organism evidence="2 3">
    <name type="scientific">Modestobacter italicus (strain DSM 44449 / CECT 9708 / BC 501)</name>
    <dbReference type="NCBI Taxonomy" id="2732864"/>
    <lineage>
        <taxon>Bacteria</taxon>
        <taxon>Bacillati</taxon>
        <taxon>Actinomycetota</taxon>
        <taxon>Actinomycetes</taxon>
        <taxon>Geodermatophilales</taxon>
        <taxon>Geodermatophilaceae</taxon>
        <taxon>Modestobacter</taxon>
    </lineage>
</organism>
<dbReference type="PATRIC" id="fig|477641.3.peg.3510"/>
<dbReference type="STRING" id="477641.MODMU_3715"/>
<dbReference type="eggNOG" id="COG5635">
    <property type="taxonomic scope" value="Bacteria"/>
</dbReference>
<dbReference type="OMA" id="ENIACWI"/>
<keyword evidence="3" id="KW-1185">Reference proteome</keyword>
<proteinExistence type="predicted"/>
<sequence length="1372" mass="152956">MISLLEILPYEGSSAKSWEELSYQVRPRNVGVTETRKTKAPDGGVEWYELYSDGHHEGFQGKFYENLSRAIGDMGRSVRTVATDRPDMTVLTFVVPFDFTDTAGKTKSDQDRWTDAVARWKSTIEGADRLDFRIIRGGDVLAELSKAEHAGRRAFWFGDAEISSAWMTSLVAVARQVAGERYTPEAHTDTDVENTLQGLAVSNSYIAETQARLVRLSAAMKTASWSSRSDLIADLDGSIRSLVSDSRPVHAWAPHLRQSLSHIRNALEPLPTKNHSPLRYSADLAQKRLEQSLNAAEDHLANAASLAAESRELGLHGEAGQGKTHAVLHFAEQLLQQGQPVITIMGEAVTASGWWAAIKEQLRSDVSLDVFLSALSARAEASGTQGLIVIDGLNESQDARRWRTDLPSLRAAMSTHENLSLLVTWRTDYRKLIAPPRDFPLLRHRGFRGNEREAIHNYARHYKIAAPEHFSVDTAFDNPLLLKLYCEVQARNPRLQRTGASRSEIFGAFVEMRLEDIGDKLELSPARLQVVREGLNVVCDLLLSDRARFVDRTRIEPLVDALLPERTLWPKTLFASLVSMGLLEIRPRYDGAEAVSLPFQAFSEFVLCRRLLERLETDTPTTEQLADVLGSRHDLWRPAATLLPELYARELQDVLPEASSRNRASELREYTLRSFAERSRAAFSQRALSLLEAYLHAPAAPDELSNIAGDVFVALSVRPGHAANADWLHEALAKLTMADRDASFGVMTYFVLEESDAFGRLLDWASATAADRDSEHIRLSAKMLLWLESSPNRSLRDVSLRALVNLGTVHPEMLSDLIDAFRSNNDAYVVQRLGALVFGCLLRGCPSTSDAAIIESLISWRAIGLPVDVLARDSLRGSAYALAHRGAIDQERARGFDPPYQADPPSEPDTAEALMERHQRAEQGNPREAAAIMRSCLSEWGDFNKYVVRSDVGTFSWAPLTGPRPTSREDVVSADWAGRWIAQRAVSLGWTAEAFEAFEGHAHAHRGREGHKSERFGKKYQWIALHELLARLADNYHFGSRWSTDPGSFQGPWEWMGRDIDPGLPPSKSAPDGRKVELDVVHEPTWLGCDPQLDVEIDERSWVSAEEDWPQGPVRMDGPGGRKQIALYRYSSWGRPAAGDGTAWDRRQWLITTSWLVKSDEMHDALETLRLRSLRGRWMPERRATTSRYFGEASWSPINLDPLATATWEPIDRGPGDAINVLPAVEQYLWEGNVLDCSIDESVDVHKLIDLLMVGAEWDGTRAVWTFRGEVIACAIRSRSELFAGEHSALLCDETWLLARLEALGLSLVIGTLGEKQSIRDVSHRARSIWCTMSQIASLDVTAGYQSEPLRTETEDNSEWTGPLDGSGAGPA</sequence>
<evidence type="ECO:0008006" key="4">
    <source>
        <dbReference type="Google" id="ProtNLM"/>
    </source>
</evidence>
<dbReference type="SUPFAM" id="SSF52540">
    <property type="entry name" value="P-loop containing nucleoside triphosphate hydrolases"/>
    <property type="match status" value="1"/>
</dbReference>
<protein>
    <recommendedName>
        <fullName evidence="4">ATP-binding protein</fullName>
    </recommendedName>
</protein>
<dbReference type="HOGENOM" id="CLU_003627_0_0_11"/>
<gene>
    <name evidence="2" type="ordered locus">MODMU_3715</name>
</gene>
<accession>I4F0G2</accession>
<dbReference type="Proteomes" id="UP000006461">
    <property type="component" value="Chromosome"/>
</dbReference>
<dbReference type="InterPro" id="IPR027417">
    <property type="entry name" value="P-loop_NTPase"/>
</dbReference>
<feature type="region of interest" description="Disordered" evidence="1">
    <location>
        <begin position="1350"/>
        <end position="1372"/>
    </location>
</feature>
<dbReference type="EMBL" id="FO203431">
    <property type="protein sequence ID" value="CCH89125.1"/>
    <property type="molecule type" value="Genomic_DNA"/>
</dbReference>
<reference evidence="2 3" key="1">
    <citation type="journal article" date="2012" name="J. Bacteriol.">
        <title>Genome Sequence of Radiation-Resistant Modestobacter marinus Strain BC501, a Representative Actinobacterium That Thrives on Calcareous Stone Surfaces.</title>
        <authorList>
            <person name="Normand P."/>
            <person name="Gury J."/>
            <person name="Pujic P."/>
            <person name="Chouaia B."/>
            <person name="Crotti E."/>
            <person name="Brusetti L."/>
            <person name="Daffonchio D."/>
            <person name="Vacherie B."/>
            <person name="Barbe V."/>
            <person name="Medigue C."/>
            <person name="Calteau A."/>
            <person name="Ghodhbane-Gtari F."/>
            <person name="Essoussi I."/>
            <person name="Nouioui I."/>
            <person name="Abbassi-Ghozzi I."/>
            <person name="Gtari M."/>
        </authorList>
    </citation>
    <scope>NUCLEOTIDE SEQUENCE [LARGE SCALE GENOMIC DNA]</scope>
    <source>
        <strain evidence="3">BC 501</strain>
    </source>
</reference>
<evidence type="ECO:0000313" key="2">
    <source>
        <dbReference type="EMBL" id="CCH89125.1"/>
    </source>
</evidence>